<evidence type="ECO:0000256" key="6">
    <source>
        <dbReference type="ARBA" id="ARBA00042523"/>
    </source>
</evidence>
<evidence type="ECO:0000313" key="10">
    <source>
        <dbReference type="Proteomes" id="UP000245771"/>
    </source>
</evidence>
<sequence>MAPTLSLTQLSYTSSGLLSTPVDRLDGRDLLAFRPLKIVTGVADQAAGSANCTLGDNTRCSLVISSEVVQESDEIESGLIQSYIDIHPAIPSSANLSALLVSLQKSLDQLFNPNASAIDTSQLIILRNPKAPHRPTRAWKLIIDITLLDVSGGNVADVVFATIYAALQDVQLPKTRAIGFDIQSMQAAQANNGQGSQKVDIFDVRGSLTRTRGAGIPSSDATRSSQTDDSPLLDAEQKAKVGVDFEIKDIYDGSNRLKGTRAFPIAITINVLPNGILLDATQTEEACIPYTRRVLILCDALTGNVLGTQMLTASFETGSSRLGEERTKGGASAAEQSILGTCDFATIKNAIKQGQIYAKALHSAIEAQIGTKGEDDTQMAIE</sequence>
<dbReference type="GO" id="GO:0000467">
    <property type="term" value="P:exonucleolytic trimming to generate mature 3'-end of 5.8S rRNA from tricistronic rRNA transcript (SSU-rRNA, 5.8S rRNA, LSU-rRNA)"/>
    <property type="evidence" value="ECO:0007669"/>
    <property type="project" value="TreeGrafter"/>
</dbReference>
<dbReference type="GO" id="GO:0000176">
    <property type="term" value="C:nuclear exosome (RNase complex)"/>
    <property type="evidence" value="ECO:0007669"/>
    <property type="project" value="UniProtKB-ARBA"/>
</dbReference>
<dbReference type="GO" id="GO:0005730">
    <property type="term" value="C:nucleolus"/>
    <property type="evidence" value="ECO:0007669"/>
    <property type="project" value="UniProtKB-SubCell"/>
</dbReference>
<keyword evidence="10" id="KW-1185">Reference proteome</keyword>
<reference evidence="9 10" key="1">
    <citation type="journal article" date="2018" name="Mol. Biol. Evol.">
        <title>Broad Genomic Sampling Reveals a Smut Pathogenic Ancestry of the Fungal Clade Ustilaginomycotina.</title>
        <authorList>
            <person name="Kijpornyongpan T."/>
            <person name="Mondo S.J."/>
            <person name="Barry K."/>
            <person name="Sandor L."/>
            <person name="Lee J."/>
            <person name="Lipzen A."/>
            <person name="Pangilinan J."/>
            <person name="LaButti K."/>
            <person name="Hainaut M."/>
            <person name="Henrissat B."/>
            <person name="Grigoriev I.V."/>
            <person name="Spatafora J.W."/>
            <person name="Aime M.C."/>
        </authorList>
    </citation>
    <scope>NUCLEOTIDE SEQUENCE [LARGE SCALE GENOMIC DNA]</scope>
    <source>
        <strain evidence="9 10">MCA 3882</strain>
    </source>
</reference>
<dbReference type="GO" id="GO:0034475">
    <property type="term" value="P:U4 snRNA 3'-end processing"/>
    <property type="evidence" value="ECO:0007669"/>
    <property type="project" value="TreeGrafter"/>
</dbReference>
<evidence type="ECO:0000256" key="4">
    <source>
        <dbReference type="ARBA" id="ARBA00022490"/>
    </source>
</evidence>
<protein>
    <recommendedName>
        <fullName evidence="6">Ribosomal RNA-processing protein 42</fullName>
    </recommendedName>
</protein>
<comment type="subcellular location">
    <subcellularLocation>
        <location evidence="1">Cytoplasm</location>
    </subcellularLocation>
    <subcellularLocation>
        <location evidence="2">Nucleus</location>
        <location evidence="2">Nucleolus</location>
    </subcellularLocation>
</comment>
<dbReference type="InterPro" id="IPR001247">
    <property type="entry name" value="ExoRNase_PH_dom1"/>
</dbReference>
<dbReference type="GeneID" id="37023837"/>
<dbReference type="GO" id="GO:0000177">
    <property type="term" value="C:cytoplasmic exosome (RNase complex)"/>
    <property type="evidence" value="ECO:0007669"/>
    <property type="project" value="TreeGrafter"/>
</dbReference>
<keyword evidence="4" id="KW-0963">Cytoplasm</keyword>
<evidence type="ECO:0000259" key="8">
    <source>
        <dbReference type="Pfam" id="PF01138"/>
    </source>
</evidence>
<evidence type="ECO:0000256" key="3">
    <source>
        <dbReference type="ARBA" id="ARBA00006678"/>
    </source>
</evidence>
<feature type="domain" description="Exoribonuclease phosphorolytic" evidence="8">
    <location>
        <begin position="33"/>
        <end position="173"/>
    </location>
</feature>
<evidence type="ECO:0000256" key="1">
    <source>
        <dbReference type="ARBA" id="ARBA00004496"/>
    </source>
</evidence>
<dbReference type="Pfam" id="PF01138">
    <property type="entry name" value="RNase_PH"/>
    <property type="match status" value="1"/>
</dbReference>
<dbReference type="STRING" id="1280837.A0A316VKR5"/>
<dbReference type="PANTHER" id="PTHR11097">
    <property type="entry name" value="EXOSOME COMPLEX EXONUCLEASE RIBOSOMAL RNA PROCESSING PROTEIN"/>
    <property type="match status" value="1"/>
</dbReference>
<dbReference type="GO" id="GO:0071038">
    <property type="term" value="P:TRAMP-dependent tRNA surveillance pathway"/>
    <property type="evidence" value="ECO:0007669"/>
    <property type="project" value="TreeGrafter"/>
</dbReference>
<dbReference type="GO" id="GO:0035925">
    <property type="term" value="F:mRNA 3'-UTR AU-rich region binding"/>
    <property type="evidence" value="ECO:0007669"/>
    <property type="project" value="TreeGrafter"/>
</dbReference>
<accession>A0A316VKR5</accession>
<evidence type="ECO:0000313" key="9">
    <source>
        <dbReference type="EMBL" id="PWN38192.1"/>
    </source>
</evidence>
<dbReference type="SUPFAM" id="SSF54211">
    <property type="entry name" value="Ribosomal protein S5 domain 2-like"/>
    <property type="match status" value="1"/>
</dbReference>
<evidence type="ECO:0000256" key="2">
    <source>
        <dbReference type="ARBA" id="ARBA00004604"/>
    </source>
</evidence>
<dbReference type="RefSeq" id="XP_025358494.1">
    <property type="nucleotide sequence ID" value="XM_025502056.1"/>
</dbReference>
<evidence type="ECO:0000256" key="5">
    <source>
        <dbReference type="ARBA" id="ARBA00022835"/>
    </source>
</evidence>
<dbReference type="GO" id="GO:0071035">
    <property type="term" value="P:nuclear polyadenylation-dependent rRNA catabolic process"/>
    <property type="evidence" value="ECO:0007669"/>
    <property type="project" value="TreeGrafter"/>
</dbReference>
<dbReference type="InterPro" id="IPR020568">
    <property type="entry name" value="Ribosomal_Su5_D2-typ_SF"/>
</dbReference>
<evidence type="ECO:0000256" key="7">
    <source>
        <dbReference type="SAM" id="MobiDB-lite"/>
    </source>
</evidence>
<organism evidence="9 10">
    <name type="scientific">Meira miltonrushii</name>
    <dbReference type="NCBI Taxonomy" id="1280837"/>
    <lineage>
        <taxon>Eukaryota</taxon>
        <taxon>Fungi</taxon>
        <taxon>Dikarya</taxon>
        <taxon>Basidiomycota</taxon>
        <taxon>Ustilaginomycotina</taxon>
        <taxon>Exobasidiomycetes</taxon>
        <taxon>Exobasidiales</taxon>
        <taxon>Brachybasidiaceae</taxon>
        <taxon>Meira</taxon>
    </lineage>
</organism>
<dbReference type="EMBL" id="KZ819602">
    <property type="protein sequence ID" value="PWN38192.1"/>
    <property type="molecule type" value="Genomic_DNA"/>
</dbReference>
<dbReference type="AlphaFoldDB" id="A0A316VKR5"/>
<feature type="compositionally biased region" description="Polar residues" evidence="7">
    <location>
        <begin position="219"/>
        <end position="229"/>
    </location>
</feature>
<gene>
    <name evidence="9" type="ORF">FA14DRAFT_23849</name>
</gene>
<dbReference type="InParanoid" id="A0A316VKR5"/>
<comment type="similarity">
    <text evidence="3">Belongs to the RNase PH family.</text>
</comment>
<dbReference type="InterPro" id="IPR027408">
    <property type="entry name" value="PNPase/RNase_PH_dom_sf"/>
</dbReference>
<dbReference type="InterPro" id="IPR050590">
    <property type="entry name" value="Exosome_comp_Rrp42_subfam"/>
</dbReference>
<keyword evidence="5" id="KW-0271">Exosome</keyword>
<dbReference type="OrthoDB" id="272245at2759"/>
<proteinExistence type="inferred from homology"/>
<dbReference type="PANTHER" id="PTHR11097:SF8">
    <property type="entry name" value="EXOSOME COMPLEX COMPONENT RRP42"/>
    <property type="match status" value="1"/>
</dbReference>
<feature type="region of interest" description="Disordered" evidence="7">
    <location>
        <begin position="210"/>
        <end position="233"/>
    </location>
</feature>
<dbReference type="GO" id="GO:0071028">
    <property type="term" value="P:nuclear mRNA surveillance"/>
    <property type="evidence" value="ECO:0007669"/>
    <property type="project" value="TreeGrafter"/>
</dbReference>
<dbReference type="GO" id="GO:0016075">
    <property type="term" value="P:rRNA catabolic process"/>
    <property type="evidence" value="ECO:0007669"/>
    <property type="project" value="TreeGrafter"/>
</dbReference>
<dbReference type="Gene3D" id="3.30.230.70">
    <property type="entry name" value="GHMP Kinase, N-terminal domain"/>
    <property type="match status" value="1"/>
</dbReference>
<dbReference type="Proteomes" id="UP000245771">
    <property type="component" value="Unassembled WGS sequence"/>
</dbReference>
<dbReference type="GO" id="GO:0034473">
    <property type="term" value="P:U1 snRNA 3'-end processing"/>
    <property type="evidence" value="ECO:0007669"/>
    <property type="project" value="TreeGrafter"/>
</dbReference>
<dbReference type="GO" id="GO:0034476">
    <property type="term" value="P:U5 snRNA 3'-end processing"/>
    <property type="evidence" value="ECO:0007669"/>
    <property type="project" value="TreeGrafter"/>
</dbReference>
<name>A0A316VKR5_9BASI</name>